<proteinExistence type="predicted"/>
<protein>
    <submittedName>
        <fullName evidence="1">Uncharacterized protein</fullName>
    </submittedName>
</protein>
<name>A0A9D4VGM8_PEA</name>
<organism evidence="1 2">
    <name type="scientific">Pisum sativum</name>
    <name type="common">Garden pea</name>
    <name type="synonym">Lathyrus oleraceus</name>
    <dbReference type="NCBI Taxonomy" id="3888"/>
    <lineage>
        <taxon>Eukaryota</taxon>
        <taxon>Viridiplantae</taxon>
        <taxon>Streptophyta</taxon>
        <taxon>Embryophyta</taxon>
        <taxon>Tracheophyta</taxon>
        <taxon>Spermatophyta</taxon>
        <taxon>Magnoliopsida</taxon>
        <taxon>eudicotyledons</taxon>
        <taxon>Gunneridae</taxon>
        <taxon>Pentapetalae</taxon>
        <taxon>rosids</taxon>
        <taxon>fabids</taxon>
        <taxon>Fabales</taxon>
        <taxon>Fabaceae</taxon>
        <taxon>Papilionoideae</taxon>
        <taxon>50 kb inversion clade</taxon>
        <taxon>NPAAA clade</taxon>
        <taxon>Hologalegina</taxon>
        <taxon>IRL clade</taxon>
        <taxon>Fabeae</taxon>
        <taxon>Lathyrus</taxon>
    </lineage>
</organism>
<sequence length="107" mass="11521">MGDFEITFDDIDNLGITTDTHGCILPDAWNPNTNGIPLSPMISGCIDGGENFSLANIDSPGTSASVVYESVSADDNLIDVNFWSIPLPKTEIGDRKSLQMGQFLLKN</sequence>
<dbReference type="AlphaFoldDB" id="A0A9D4VGM8"/>
<reference evidence="1 2" key="1">
    <citation type="journal article" date="2022" name="Nat. Genet.">
        <title>Improved pea reference genome and pan-genome highlight genomic features and evolutionary characteristics.</title>
        <authorList>
            <person name="Yang T."/>
            <person name="Liu R."/>
            <person name="Luo Y."/>
            <person name="Hu S."/>
            <person name="Wang D."/>
            <person name="Wang C."/>
            <person name="Pandey M.K."/>
            <person name="Ge S."/>
            <person name="Xu Q."/>
            <person name="Li N."/>
            <person name="Li G."/>
            <person name="Huang Y."/>
            <person name="Saxena R.K."/>
            <person name="Ji Y."/>
            <person name="Li M."/>
            <person name="Yan X."/>
            <person name="He Y."/>
            <person name="Liu Y."/>
            <person name="Wang X."/>
            <person name="Xiang C."/>
            <person name="Varshney R.K."/>
            <person name="Ding H."/>
            <person name="Gao S."/>
            <person name="Zong X."/>
        </authorList>
    </citation>
    <scope>NUCLEOTIDE SEQUENCE [LARGE SCALE GENOMIC DNA]</scope>
    <source>
        <strain evidence="1 2">cv. Zhongwan 6</strain>
    </source>
</reference>
<dbReference type="EMBL" id="JAMSHJ010000007">
    <property type="protein sequence ID" value="KAI5382938.1"/>
    <property type="molecule type" value="Genomic_DNA"/>
</dbReference>
<comment type="caution">
    <text evidence="1">The sequence shown here is derived from an EMBL/GenBank/DDBJ whole genome shotgun (WGS) entry which is preliminary data.</text>
</comment>
<gene>
    <name evidence="1" type="ORF">KIW84_070372</name>
</gene>
<accession>A0A9D4VGM8</accession>
<keyword evidence="2" id="KW-1185">Reference proteome</keyword>
<dbReference type="Gramene" id="Psat07G0037200-T1">
    <property type="protein sequence ID" value="KAI5382938.1"/>
    <property type="gene ID" value="KIW84_070372"/>
</dbReference>
<evidence type="ECO:0000313" key="1">
    <source>
        <dbReference type="EMBL" id="KAI5382938.1"/>
    </source>
</evidence>
<dbReference type="Proteomes" id="UP001058974">
    <property type="component" value="Chromosome 7"/>
</dbReference>
<evidence type="ECO:0000313" key="2">
    <source>
        <dbReference type="Proteomes" id="UP001058974"/>
    </source>
</evidence>